<evidence type="ECO:0000259" key="9">
    <source>
        <dbReference type="PROSITE" id="PS50893"/>
    </source>
</evidence>
<dbReference type="Proteomes" id="UP001645039">
    <property type="component" value="Unassembled WGS sequence"/>
</dbReference>
<dbReference type="InterPro" id="IPR003593">
    <property type="entry name" value="AAA+_ATPase"/>
</dbReference>
<accession>A0ABR9F4H9</accession>
<evidence type="ECO:0000256" key="8">
    <source>
        <dbReference type="SAM" id="Phobius"/>
    </source>
</evidence>
<feature type="transmembrane region" description="Helical" evidence="8">
    <location>
        <begin position="38"/>
        <end position="62"/>
    </location>
</feature>
<keyword evidence="5 8" id="KW-1133">Transmembrane helix</keyword>
<organism evidence="11 12">
    <name type="scientific">Halomonas casei</name>
    <dbReference type="NCBI Taxonomy" id="2742613"/>
    <lineage>
        <taxon>Bacteria</taxon>
        <taxon>Pseudomonadati</taxon>
        <taxon>Pseudomonadota</taxon>
        <taxon>Gammaproteobacteria</taxon>
        <taxon>Oceanospirillales</taxon>
        <taxon>Halomonadaceae</taxon>
        <taxon>Halomonas</taxon>
    </lineage>
</organism>
<feature type="region of interest" description="Disordered" evidence="7">
    <location>
        <begin position="1"/>
        <end position="24"/>
    </location>
</feature>
<proteinExistence type="predicted"/>
<evidence type="ECO:0000256" key="3">
    <source>
        <dbReference type="ARBA" id="ARBA00022741"/>
    </source>
</evidence>
<evidence type="ECO:0000313" key="11">
    <source>
        <dbReference type="EMBL" id="MBE0401378.1"/>
    </source>
</evidence>
<dbReference type="CDD" id="cd07346">
    <property type="entry name" value="ABC_6TM_exporters"/>
    <property type="match status" value="1"/>
</dbReference>
<dbReference type="Gene3D" id="1.20.1560.10">
    <property type="entry name" value="ABC transporter type 1, transmembrane domain"/>
    <property type="match status" value="1"/>
</dbReference>
<dbReference type="PROSITE" id="PS50929">
    <property type="entry name" value="ABC_TM1F"/>
    <property type="match status" value="1"/>
</dbReference>
<dbReference type="PANTHER" id="PTHR43394:SF1">
    <property type="entry name" value="ATP-BINDING CASSETTE SUB-FAMILY B MEMBER 10, MITOCHONDRIAL"/>
    <property type="match status" value="1"/>
</dbReference>
<dbReference type="SUPFAM" id="SSF52540">
    <property type="entry name" value="P-loop containing nucleoside triphosphate hydrolases"/>
    <property type="match status" value="1"/>
</dbReference>
<dbReference type="InterPro" id="IPR036640">
    <property type="entry name" value="ABC1_TM_sf"/>
</dbReference>
<gene>
    <name evidence="11" type="ORF">EI168_14915</name>
</gene>
<feature type="compositionally biased region" description="Basic and acidic residues" evidence="7">
    <location>
        <begin position="1"/>
        <end position="11"/>
    </location>
</feature>
<evidence type="ECO:0000256" key="5">
    <source>
        <dbReference type="ARBA" id="ARBA00022989"/>
    </source>
</evidence>
<keyword evidence="4 11" id="KW-0067">ATP-binding</keyword>
<comment type="subcellular location">
    <subcellularLocation>
        <location evidence="1">Cell membrane</location>
        <topology evidence="1">Multi-pass membrane protein</topology>
    </subcellularLocation>
</comment>
<dbReference type="InterPro" id="IPR039421">
    <property type="entry name" value="Type_1_exporter"/>
</dbReference>
<protein>
    <submittedName>
        <fullName evidence="11">ABC transporter ATP-binding protein</fullName>
    </submittedName>
</protein>
<feature type="domain" description="ABC transmembrane type-1" evidence="10">
    <location>
        <begin position="41"/>
        <end position="320"/>
    </location>
</feature>
<dbReference type="PROSITE" id="PS00211">
    <property type="entry name" value="ABC_TRANSPORTER_1"/>
    <property type="match status" value="1"/>
</dbReference>
<reference evidence="11 12" key="1">
    <citation type="submission" date="2020-07" db="EMBL/GenBank/DDBJ databases">
        <title>Halophilic bacteria isolated from french cheeses.</title>
        <authorList>
            <person name="Kothe C.I."/>
            <person name="Farah-Kraiem B."/>
            <person name="Renault P."/>
            <person name="Dridi B."/>
        </authorList>
    </citation>
    <scope>NUCLEOTIDE SEQUENCE [LARGE SCALE GENOMIC DNA]</scope>
    <source>
        <strain evidence="11 12">FME1</strain>
    </source>
</reference>
<dbReference type="Gene3D" id="3.40.50.300">
    <property type="entry name" value="P-loop containing nucleotide triphosphate hydrolases"/>
    <property type="match status" value="1"/>
</dbReference>
<dbReference type="GO" id="GO:0005524">
    <property type="term" value="F:ATP binding"/>
    <property type="evidence" value="ECO:0007669"/>
    <property type="project" value="UniProtKB-KW"/>
</dbReference>
<dbReference type="Pfam" id="PF00005">
    <property type="entry name" value="ABC_tran"/>
    <property type="match status" value="1"/>
</dbReference>
<dbReference type="InterPro" id="IPR003439">
    <property type="entry name" value="ABC_transporter-like_ATP-bd"/>
</dbReference>
<dbReference type="PROSITE" id="PS50893">
    <property type="entry name" value="ABC_TRANSPORTER_2"/>
    <property type="match status" value="1"/>
</dbReference>
<evidence type="ECO:0000256" key="1">
    <source>
        <dbReference type="ARBA" id="ARBA00004651"/>
    </source>
</evidence>
<evidence type="ECO:0000259" key="10">
    <source>
        <dbReference type="PROSITE" id="PS50929"/>
    </source>
</evidence>
<keyword evidence="12" id="KW-1185">Reference proteome</keyword>
<dbReference type="InterPro" id="IPR011527">
    <property type="entry name" value="ABC1_TM_dom"/>
</dbReference>
<feature type="transmembrane region" description="Helical" evidence="8">
    <location>
        <begin position="153"/>
        <end position="170"/>
    </location>
</feature>
<dbReference type="EMBL" id="RRZD01000016">
    <property type="protein sequence ID" value="MBE0401378.1"/>
    <property type="molecule type" value="Genomic_DNA"/>
</dbReference>
<dbReference type="RefSeq" id="WP_192536198.1">
    <property type="nucleotide sequence ID" value="NZ_CP189764.1"/>
</dbReference>
<feature type="transmembrane region" description="Helical" evidence="8">
    <location>
        <begin position="176"/>
        <end position="194"/>
    </location>
</feature>
<dbReference type="InterPro" id="IPR027417">
    <property type="entry name" value="P-loop_NTPase"/>
</dbReference>
<dbReference type="SUPFAM" id="SSF90123">
    <property type="entry name" value="ABC transporter transmembrane region"/>
    <property type="match status" value="1"/>
</dbReference>
<sequence>MKKDEATDRNKQQSTPPEGTHSPGVWELIQPIRARMRWVYACSALSTIASLSTALILAFLILNLEENAVTHAGYWIVAMVACVVLSFCLRLAAFYLSHLAAFRLENILRKQLSAHFARLSNATIRKQGTGAMSKVLVDDIRDLHAFVADTTPMFPRVMIAPLFTLGFLVWLDWRLALVVIVILVTVMLYLRRVAANNSQATHVYGEAREEVNASIVEFIQAMPVVRTFDGGHSTFSRYQNALDRFSAFVSRWYREVASFGNVLMVLLNPLFTLTFLLWIGALFYGDGTLELWRWVGFLLVSAILAETILPLLFMQSTLQKIAEPVERIYEFNNLPTIREVAADKASKPADYSIEFDGVSYAYDEAGEAALEQVSFSVPQGTVTALVGPSGAGKSTLAAMLPRFQDPDQGAIRIGGVDIRDMTFDDLSQIVGFVFQENFLFSGSIADNIRLGSPDASAKDVEQAARIAQAHDFIMPLPKGYDTPVGERGVFLSGGQRQRITIARAVLLDRPILVLDEATAYADPENEVAITQALFALMRSRTVIVVAHRLSLIRDVDQVVVLEKGLLRERGTHDKLLVQNGLYYRMWEQRTRAQGWSIRQSFIDTSGQEPSV</sequence>
<comment type="caution">
    <text evidence="11">The sequence shown here is derived from an EMBL/GenBank/DDBJ whole genome shotgun (WGS) entry which is preliminary data.</text>
</comment>
<keyword evidence="3" id="KW-0547">Nucleotide-binding</keyword>
<feature type="domain" description="ABC transporter" evidence="9">
    <location>
        <begin position="353"/>
        <end position="588"/>
    </location>
</feature>
<evidence type="ECO:0000256" key="7">
    <source>
        <dbReference type="SAM" id="MobiDB-lite"/>
    </source>
</evidence>
<evidence type="ECO:0000313" key="12">
    <source>
        <dbReference type="Proteomes" id="UP001645039"/>
    </source>
</evidence>
<feature type="transmembrane region" description="Helical" evidence="8">
    <location>
        <begin position="74"/>
        <end position="96"/>
    </location>
</feature>
<name>A0ABR9F4H9_9GAMM</name>
<evidence type="ECO:0000256" key="4">
    <source>
        <dbReference type="ARBA" id="ARBA00022840"/>
    </source>
</evidence>
<evidence type="ECO:0000256" key="2">
    <source>
        <dbReference type="ARBA" id="ARBA00022692"/>
    </source>
</evidence>
<evidence type="ECO:0000256" key="6">
    <source>
        <dbReference type="ARBA" id="ARBA00023136"/>
    </source>
</evidence>
<keyword evidence="2 8" id="KW-0812">Transmembrane</keyword>
<dbReference type="PANTHER" id="PTHR43394">
    <property type="entry name" value="ATP-DEPENDENT PERMEASE MDL1, MITOCHONDRIAL"/>
    <property type="match status" value="1"/>
</dbReference>
<dbReference type="SMART" id="SM00382">
    <property type="entry name" value="AAA"/>
    <property type="match status" value="1"/>
</dbReference>
<dbReference type="Pfam" id="PF00664">
    <property type="entry name" value="ABC_membrane"/>
    <property type="match status" value="1"/>
</dbReference>
<dbReference type="InterPro" id="IPR017871">
    <property type="entry name" value="ABC_transporter-like_CS"/>
</dbReference>
<feature type="transmembrane region" description="Helical" evidence="8">
    <location>
        <begin position="291"/>
        <end position="313"/>
    </location>
</feature>
<keyword evidence="6 8" id="KW-0472">Membrane</keyword>
<feature type="transmembrane region" description="Helical" evidence="8">
    <location>
        <begin position="261"/>
        <end position="285"/>
    </location>
</feature>